<evidence type="ECO:0000256" key="12">
    <source>
        <dbReference type="RuleBase" id="RU368004"/>
    </source>
</evidence>
<dbReference type="GO" id="GO:0005737">
    <property type="term" value="C:cytoplasm"/>
    <property type="evidence" value="ECO:0007669"/>
    <property type="project" value="UniProtKB-SubCell"/>
</dbReference>
<comment type="caution">
    <text evidence="14">The sequence shown here is derived from an EMBL/GenBank/DDBJ whole genome shotgun (WGS) entry which is preliminary data.</text>
</comment>
<evidence type="ECO:0000313" key="14">
    <source>
        <dbReference type="EMBL" id="KAG2192089.1"/>
    </source>
</evidence>
<keyword evidence="10 12" id="KW-0819">tRNA processing</keyword>
<keyword evidence="9 12" id="KW-0949">S-adenosyl-L-methionine</keyword>
<reference evidence="14" key="1">
    <citation type="submission" date="2020-12" db="EMBL/GenBank/DDBJ databases">
        <title>Metabolic potential, ecology and presence of endohyphal bacteria is reflected in genomic diversity of Mucoromycotina.</title>
        <authorList>
            <person name="Muszewska A."/>
            <person name="Okrasinska A."/>
            <person name="Steczkiewicz K."/>
            <person name="Drgas O."/>
            <person name="Orlowska M."/>
            <person name="Perlinska-Lenart U."/>
            <person name="Aleksandrzak-Piekarczyk T."/>
            <person name="Szatraj K."/>
            <person name="Zielenkiewicz U."/>
            <person name="Pilsyk S."/>
            <person name="Malc E."/>
            <person name="Mieczkowski P."/>
            <person name="Kruszewska J.S."/>
            <person name="Biernat P."/>
            <person name="Pawlowska J."/>
        </authorList>
    </citation>
    <scope>NUCLEOTIDE SEQUENCE</scope>
    <source>
        <strain evidence="14">CBS 226.32</strain>
    </source>
</reference>
<comment type="function">
    <text evidence="1">Probable adenosyl-L-methionine (AdoMet)-dependent tRNA (uracil-O(2)-)-methyltransferase.</text>
</comment>
<keyword evidence="7 12" id="KW-0489">Methyltransferase</keyword>
<evidence type="ECO:0000256" key="2">
    <source>
        <dbReference type="ARBA" id="ARBA00004496"/>
    </source>
</evidence>
<evidence type="ECO:0000256" key="1">
    <source>
        <dbReference type="ARBA" id="ARBA00002778"/>
    </source>
</evidence>
<keyword evidence="8 12" id="KW-0808">Transferase</keyword>
<protein>
    <recommendedName>
        <fullName evidence="5 12">tRNA (uracil-O(2)-)-methyltransferase</fullName>
        <ecNumber evidence="4 12">2.1.1.211</ecNumber>
    </recommendedName>
</protein>
<evidence type="ECO:0000256" key="11">
    <source>
        <dbReference type="ARBA" id="ARBA00047957"/>
    </source>
</evidence>
<feature type="region of interest" description="Disordered" evidence="13">
    <location>
        <begin position="462"/>
        <end position="485"/>
    </location>
</feature>
<evidence type="ECO:0000256" key="5">
    <source>
        <dbReference type="ARBA" id="ARBA00017788"/>
    </source>
</evidence>
<organism evidence="14 15">
    <name type="scientific">Mucor plumbeus</name>
    <dbReference type="NCBI Taxonomy" id="97098"/>
    <lineage>
        <taxon>Eukaryota</taxon>
        <taxon>Fungi</taxon>
        <taxon>Fungi incertae sedis</taxon>
        <taxon>Mucoromycota</taxon>
        <taxon>Mucoromycotina</taxon>
        <taxon>Mucoromycetes</taxon>
        <taxon>Mucorales</taxon>
        <taxon>Mucorineae</taxon>
        <taxon>Mucoraceae</taxon>
        <taxon>Mucor</taxon>
    </lineage>
</organism>
<dbReference type="OrthoDB" id="10047021at2759"/>
<evidence type="ECO:0000256" key="7">
    <source>
        <dbReference type="ARBA" id="ARBA00022603"/>
    </source>
</evidence>
<dbReference type="AlphaFoldDB" id="A0A8H7QFY7"/>
<comment type="subcellular location">
    <subcellularLocation>
        <location evidence="2 12">Cytoplasm</location>
    </subcellularLocation>
</comment>
<accession>A0A8H7QFY7</accession>
<comment type="catalytic activity">
    <reaction evidence="11 12">
        <text>uridine(44) in tRNA(Ser) + S-adenosyl-L-methionine = 2'-O-methyluridine(44) in tRNA(Ser) + S-adenosyl-L-homocysteine + H(+)</text>
        <dbReference type="Rhea" id="RHEA:43100"/>
        <dbReference type="Rhea" id="RHEA-COMP:10339"/>
        <dbReference type="Rhea" id="RHEA-COMP:10340"/>
        <dbReference type="ChEBI" id="CHEBI:15378"/>
        <dbReference type="ChEBI" id="CHEBI:57856"/>
        <dbReference type="ChEBI" id="CHEBI:59789"/>
        <dbReference type="ChEBI" id="CHEBI:65315"/>
        <dbReference type="ChEBI" id="CHEBI:74478"/>
        <dbReference type="EC" id="2.1.1.211"/>
    </reaction>
</comment>
<dbReference type="SUPFAM" id="SSF53335">
    <property type="entry name" value="S-adenosyl-L-methionine-dependent methyltransferases"/>
    <property type="match status" value="1"/>
</dbReference>
<dbReference type="PANTHER" id="PTHR21210">
    <property type="entry name" value="TRNA (URACIL-O(2)-)-METHYLTRANSFERASE-RELATED"/>
    <property type="match status" value="1"/>
</dbReference>
<evidence type="ECO:0000256" key="6">
    <source>
        <dbReference type="ARBA" id="ARBA00022490"/>
    </source>
</evidence>
<feature type="compositionally biased region" description="Basic and acidic residues" evidence="13">
    <location>
        <begin position="464"/>
        <end position="485"/>
    </location>
</feature>
<sequence>MSKQVRKISNGSEVTKVVDPQSLFQQFAPALYFEKPEISPKNGWFVIAEQIVPVARDAFWETIRRWTLEPQFVIPPVEKAEIKSTIETTTDDDHSGISDKPIDTIIRELIPKRKSKDANLKEKIEYFENDKEARVIYEPLDSELPFYYPKVKAYSFVYNSGYDELFEQNDNDQGTLRLEIIPFDTSKPSVTDPKMQYALKTILHKLFKWCIQKRLGYKKKAHHDVLVPKEAYQSMYQYIKSKYGSQLVANWTEKTDPKKFVYEDLAIATYLLCLWKEEEEKTKRKQTFIDLGCGNGLLTFLLSSEGYEGYGIDIADRKIWPALSESNGNKKNMLRVEALYPAKITYPNTEWLIGNHADELVPWIPIIASKSGDNCKFMVIPCCFYGLDGTRSLSLPLSETVGKYRAYTDYIKDIAIKAGYHVEEDYLRIPSTKNIAIIGRTRQKNQDIALAKSIDIASQAFIPRKTDREKEEERQESLKKPKLEK</sequence>
<dbReference type="EMBL" id="JAEPRC010000759">
    <property type="protein sequence ID" value="KAG2192089.1"/>
    <property type="molecule type" value="Genomic_DNA"/>
</dbReference>
<dbReference type="GO" id="GO:0141101">
    <property type="term" value="F:tRNA(Ser) (uridine(44)-2'-O-)-methyltransferase activity"/>
    <property type="evidence" value="ECO:0007669"/>
    <property type="project" value="UniProtKB-EC"/>
</dbReference>
<dbReference type="PANTHER" id="PTHR21210:SF0">
    <property type="entry name" value="TRNA (URACIL-O(2)-)-METHYLTRANSFERASE-RELATED"/>
    <property type="match status" value="1"/>
</dbReference>
<keyword evidence="15" id="KW-1185">Reference proteome</keyword>
<keyword evidence="6 12" id="KW-0963">Cytoplasm</keyword>
<evidence type="ECO:0000256" key="8">
    <source>
        <dbReference type="ARBA" id="ARBA00022679"/>
    </source>
</evidence>
<evidence type="ECO:0000256" key="9">
    <source>
        <dbReference type="ARBA" id="ARBA00022691"/>
    </source>
</evidence>
<proteinExistence type="inferred from homology"/>
<evidence type="ECO:0000256" key="4">
    <source>
        <dbReference type="ARBA" id="ARBA00012795"/>
    </source>
</evidence>
<name>A0A8H7QFY7_9FUNG</name>
<evidence type="ECO:0000256" key="3">
    <source>
        <dbReference type="ARBA" id="ARBA00009056"/>
    </source>
</evidence>
<dbReference type="Proteomes" id="UP000650833">
    <property type="component" value="Unassembled WGS sequence"/>
</dbReference>
<evidence type="ECO:0000256" key="10">
    <source>
        <dbReference type="ARBA" id="ARBA00022694"/>
    </source>
</evidence>
<dbReference type="InterPro" id="IPR011671">
    <property type="entry name" value="tRNA_uracil_MeTrfase"/>
</dbReference>
<dbReference type="InterPro" id="IPR029063">
    <property type="entry name" value="SAM-dependent_MTases_sf"/>
</dbReference>
<dbReference type="EC" id="2.1.1.211" evidence="4 12"/>
<dbReference type="Pfam" id="PF07757">
    <property type="entry name" value="AdoMet_MTase"/>
    <property type="match status" value="1"/>
</dbReference>
<evidence type="ECO:0000313" key="15">
    <source>
        <dbReference type="Proteomes" id="UP000650833"/>
    </source>
</evidence>
<evidence type="ECO:0000256" key="13">
    <source>
        <dbReference type="SAM" id="MobiDB-lite"/>
    </source>
</evidence>
<comment type="function">
    <text evidence="12">Adenosyl-L-methionine (AdoMet)-dependent tRNA (uracil-O(2)-)-methyltransferase.</text>
</comment>
<dbReference type="GO" id="GO:0030488">
    <property type="term" value="P:tRNA methylation"/>
    <property type="evidence" value="ECO:0007669"/>
    <property type="project" value="UniProtKB-UniRule"/>
</dbReference>
<comment type="similarity">
    <text evidence="3 12">Belongs to the TRM44 family.</text>
</comment>
<dbReference type="Gene3D" id="3.40.50.150">
    <property type="entry name" value="Vaccinia Virus protein VP39"/>
    <property type="match status" value="1"/>
</dbReference>
<gene>
    <name evidence="14" type="ORF">INT46_009266</name>
</gene>